<comment type="caution">
    <text evidence="1">The sequence shown here is derived from an EMBL/GenBank/DDBJ whole genome shotgun (WGS) entry which is preliminary data.</text>
</comment>
<keyword evidence="2" id="KW-1185">Reference proteome</keyword>
<dbReference type="Proteomes" id="UP001164539">
    <property type="component" value="Chromosome 13"/>
</dbReference>
<organism evidence="1 2">
    <name type="scientific">Melia azedarach</name>
    <name type="common">Chinaberry tree</name>
    <dbReference type="NCBI Taxonomy" id="155640"/>
    <lineage>
        <taxon>Eukaryota</taxon>
        <taxon>Viridiplantae</taxon>
        <taxon>Streptophyta</taxon>
        <taxon>Embryophyta</taxon>
        <taxon>Tracheophyta</taxon>
        <taxon>Spermatophyta</taxon>
        <taxon>Magnoliopsida</taxon>
        <taxon>eudicotyledons</taxon>
        <taxon>Gunneridae</taxon>
        <taxon>Pentapetalae</taxon>
        <taxon>rosids</taxon>
        <taxon>malvids</taxon>
        <taxon>Sapindales</taxon>
        <taxon>Meliaceae</taxon>
        <taxon>Melia</taxon>
    </lineage>
</organism>
<evidence type="ECO:0000313" key="1">
    <source>
        <dbReference type="EMBL" id="KAJ4703152.1"/>
    </source>
</evidence>
<evidence type="ECO:0000313" key="2">
    <source>
        <dbReference type="Proteomes" id="UP001164539"/>
    </source>
</evidence>
<dbReference type="EMBL" id="CM051406">
    <property type="protein sequence ID" value="KAJ4703152.1"/>
    <property type="molecule type" value="Genomic_DNA"/>
</dbReference>
<reference evidence="1 2" key="1">
    <citation type="journal article" date="2023" name="Science">
        <title>Complex scaffold remodeling in plant triterpene biosynthesis.</title>
        <authorList>
            <person name="De La Pena R."/>
            <person name="Hodgson H."/>
            <person name="Liu J.C."/>
            <person name="Stephenson M.J."/>
            <person name="Martin A.C."/>
            <person name="Owen C."/>
            <person name="Harkess A."/>
            <person name="Leebens-Mack J."/>
            <person name="Jimenez L.E."/>
            <person name="Osbourn A."/>
            <person name="Sattely E.S."/>
        </authorList>
    </citation>
    <scope>NUCLEOTIDE SEQUENCE [LARGE SCALE GENOMIC DNA]</scope>
    <source>
        <strain evidence="2">cv. JPN11</strain>
        <tissue evidence="1">Leaf</tissue>
    </source>
</reference>
<sequence length="480" mass="54973">MNSAIYLTLFLCVLSLFYIIFTRKTSRKLPPGYLGLPFLGQSPCFLHAMHTNTTEQWLNERVRKYGPISKLSLFGTPTVFLHGQAANKFIFTCDGDTLAHQQPPSFRRICGERNMTALTGDDHKRVRGALVSFLRPEILKQYVEKMDEEVRKHLEMHWYGSQKIAAMPSMKCLTFNIMSSLIFGMQEGATRDAFAELLQRMMDGVLSLPINLPFTRFRQGIQASIKVRTMIMDLIHEKRAALKQQTAFPHQDLITCLLSIQSEENLMSLSDEEIIDNVIGVMVAGHDTSSVLITFLIRLLASDQSIYAAVVQEQEEIIKNKALGELLTWDDLAKMKYTWRVALETLRMYPPLIGSFRKVLKDFEYEGYTIPRGWNVIWATCMTHMDESCFPNPSKFDPMRFEKQEQSTPPYSFVAFGGGSRICPGNEFARIETLVIIHYLVTRFTWKLSCKDTPFSRNPFPVFKQGLEIRIQPKNSISAK</sequence>
<gene>
    <name evidence="1" type="ORF">OWV82_023091</name>
</gene>
<proteinExistence type="predicted"/>
<protein>
    <submittedName>
        <fullName evidence="1">Cytochrome P450</fullName>
    </submittedName>
</protein>
<accession>A0ACC1WWZ4</accession>
<name>A0ACC1WWZ4_MELAZ</name>